<dbReference type="InterPro" id="IPR014729">
    <property type="entry name" value="Rossmann-like_a/b/a_fold"/>
</dbReference>
<dbReference type="GO" id="GO:0016779">
    <property type="term" value="F:nucleotidyltransferase activity"/>
    <property type="evidence" value="ECO:0007669"/>
    <property type="project" value="UniProtKB-KW"/>
</dbReference>
<keyword evidence="2" id="KW-0808">Transferase</keyword>
<reference evidence="2 3" key="1">
    <citation type="journal article" date="2010" name="Proc. Natl. Acad. Sci. U.S.A.">
        <title>Insights into evolution of multicellular fungi from the assembled chromosomes of the mushroom Coprinopsis cinerea (Coprinus cinereus).</title>
        <authorList>
            <person name="Stajich J.E."/>
            <person name="Wilke S.K."/>
            <person name="Ahren D."/>
            <person name="Au C.H."/>
            <person name="Birren B.W."/>
            <person name="Borodovsky M."/>
            <person name="Burns C."/>
            <person name="Canback B."/>
            <person name="Casselton L.A."/>
            <person name="Cheng C.K."/>
            <person name="Deng J."/>
            <person name="Dietrich F.S."/>
            <person name="Fargo D.C."/>
            <person name="Farman M.L."/>
            <person name="Gathman A.C."/>
            <person name="Goldberg J."/>
            <person name="Guigo R."/>
            <person name="Hoegger P.J."/>
            <person name="Hooker J.B."/>
            <person name="Huggins A."/>
            <person name="James T.Y."/>
            <person name="Kamada T."/>
            <person name="Kilaru S."/>
            <person name="Kodira C."/>
            <person name="Kues U."/>
            <person name="Kupfer D."/>
            <person name="Kwan H.S."/>
            <person name="Lomsadze A."/>
            <person name="Li W."/>
            <person name="Lilly W.W."/>
            <person name="Ma L.J."/>
            <person name="Mackey A.J."/>
            <person name="Manning G."/>
            <person name="Martin F."/>
            <person name="Muraguchi H."/>
            <person name="Natvig D.O."/>
            <person name="Palmerini H."/>
            <person name="Ramesh M.A."/>
            <person name="Rehmeyer C.J."/>
            <person name="Roe B.A."/>
            <person name="Shenoy N."/>
            <person name="Stanke M."/>
            <person name="Ter-Hovhannisyan V."/>
            <person name="Tunlid A."/>
            <person name="Velagapudi R."/>
            <person name="Vision T.J."/>
            <person name="Zeng Q."/>
            <person name="Zolan M.E."/>
            <person name="Pukkila P.J."/>
        </authorList>
    </citation>
    <scope>NUCLEOTIDE SEQUENCE [LARGE SCALE GENOMIC DNA]</scope>
    <source>
        <strain evidence="3">Okayama-7 / 130 / ATCC MYA-4618 / FGSC 9003</strain>
    </source>
</reference>
<dbReference type="Gene3D" id="3.40.50.620">
    <property type="entry name" value="HUPs"/>
    <property type="match status" value="1"/>
</dbReference>
<dbReference type="Pfam" id="PF01467">
    <property type="entry name" value="CTP_transf_like"/>
    <property type="match status" value="1"/>
</dbReference>
<dbReference type="KEGG" id="cci:CC1G_01059"/>
<keyword evidence="2" id="KW-0548">Nucleotidyltransferase</keyword>
<protein>
    <submittedName>
        <fullName evidence="2">Pantetheine-phosphate adenylyltransferase</fullName>
    </submittedName>
</protein>
<dbReference type="GeneID" id="6009488"/>
<dbReference type="GO" id="GO:0015937">
    <property type="term" value="P:coenzyme A biosynthetic process"/>
    <property type="evidence" value="ECO:0007669"/>
    <property type="project" value="TreeGrafter"/>
</dbReference>
<dbReference type="PANTHER" id="PTHR10695">
    <property type="entry name" value="DEPHOSPHO-COA KINASE-RELATED"/>
    <property type="match status" value="1"/>
</dbReference>
<feature type="domain" description="Cytidyltransferase-like" evidence="1">
    <location>
        <begin position="158"/>
        <end position="232"/>
    </location>
</feature>
<dbReference type="VEuPathDB" id="FungiDB:CC1G_01059"/>
<organism evidence="2 3">
    <name type="scientific">Coprinopsis cinerea (strain Okayama-7 / 130 / ATCC MYA-4618 / FGSC 9003)</name>
    <name type="common">Inky cap fungus</name>
    <name type="synonym">Hormographiella aspergillata</name>
    <dbReference type="NCBI Taxonomy" id="240176"/>
    <lineage>
        <taxon>Eukaryota</taxon>
        <taxon>Fungi</taxon>
        <taxon>Dikarya</taxon>
        <taxon>Basidiomycota</taxon>
        <taxon>Agaricomycotina</taxon>
        <taxon>Agaricomycetes</taxon>
        <taxon>Agaricomycetidae</taxon>
        <taxon>Agaricales</taxon>
        <taxon>Agaricineae</taxon>
        <taxon>Psathyrellaceae</taxon>
        <taxon>Coprinopsis</taxon>
    </lineage>
</organism>
<proteinExistence type="predicted"/>
<accession>A8NED5</accession>
<name>A8NED5_COPC7</name>
<dbReference type="SUPFAM" id="SSF52374">
    <property type="entry name" value="Nucleotidylyl transferase"/>
    <property type="match status" value="1"/>
</dbReference>
<keyword evidence="3" id="KW-1185">Reference proteome</keyword>
<dbReference type="CDD" id="cd02164">
    <property type="entry name" value="PPAT_CoAS"/>
    <property type="match status" value="1"/>
</dbReference>
<sequence>MYYKAQFFNVIPLEAVSTTNQDANDESVKGHRRRLSYPEKQAISHTDETNFNAVQRLLTFVYVQATKTAQEHGKILMDIVVLLKGFNEDLFNDTSFVEGVGKPEIVFRVSGAPKTNGHSRHKWFRGNRGSLYSLRLPDHNQRLPFFSTPDARTNLGSLGGTFDHLHAGHKILLSMGAWIASRKVIVGVTSDTLLKNKPHAHLIQPLSLRISHVKQFLQLFKKGLEYDVVEISDVYGPTGWDPDVQALVISRETKKGGEMVATHRASQNLPPLETFVIDVISATEESLDHDDAVWLGKNKLSSTFIRGWVDERKKKEKEGL</sequence>
<dbReference type="InParanoid" id="A8NED5"/>
<dbReference type="InterPro" id="IPR004821">
    <property type="entry name" value="Cyt_trans-like"/>
</dbReference>
<dbReference type="EMBL" id="AACS02000002">
    <property type="protein sequence ID" value="EAU88686.2"/>
    <property type="molecule type" value="Genomic_DNA"/>
</dbReference>
<gene>
    <name evidence="2" type="ORF">CC1G_01059</name>
</gene>
<dbReference type="OMA" id="GWDPNIQ"/>
<dbReference type="Proteomes" id="UP000001861">
    <property type="component" value="Unassembled WGS sequence"/>
</dbReference>
<dbReference type="STRING" id="240176.A8NED5"/>
<evidence type="ECO:0000313" key="2">
    <source>
        <dbReference type="EMBL" id="EAU88686.2"/>
    </source>
</evidence>
<dbReference type="AlphaFoldDB" id="A8NED5"/>
<evidence type="ECO:0000259" key="1">
    <source>
        <dbReference type="Pfam" id="PF01467"/>
    </source>
</evidence>
<evidence type="ECO:0000313" key="3">
    <source>
        <dbReference type="Proteomes" id="UP000001861"/>
    </source>
</evidence>
<dbReference type="eggNOG" id="KOG3351">
    <property type="taxonomic scope" value="Eukaryota"/>
</dbReference>
<comment type="caution">
    <text evidence="2">The sequence shown here is derived from an EMBL/GenBank/DDBJ whole genome shotgun (WGS) entry which is preliminary data.</text>
</comment>
<dbReference type="HOGENOM" id="CLU_035272_0_0_1"/>
<dbReference type="GO" id="GO:0004140">
    <property type="term" value="F:dephospho-CoA kinase activity"/>
    <property type="evidence" value="ECO:0007669"/>
    <property type="project" value="TreeGrafter"/>
</dbReference>
<dbReference type="PANTHER" id="PTHR10695:SF46">
    <property type="entry name" value="BIFUNCTIONAL COENZYME A SYNTHASE-RELATED"/>
    <property type="match status" value="1"/>
</dbReference>
<dbReference type="OrthoDB" id="330671at2759"/>
<dbReference type="RefSeq" id="XP_001832997.2">
    <property type="nucleotide sequence ID" value="XM_001832945.2"/>
</dbReference>